<accession>A0A2V3VCJ2</accession>
<dbReference type="RefSeq" id="WP_146215302.1">
    <property type="nucleotide sequence ID" value="NZ_QJJM01000004.1"/>
</dbReference>
<evidence type="ECO:0000256" key="1">
    <source>
        <dbReference type="SAM" id="MobiDB-lite"/>
    </source>
</evidence>
<keyword evidence="3" id="KW-1185">Reference proteome</keyword>
<organism evidence="2 3">
    <name type="scientific">Blastomonas natatoria</name>
    <dbReference type="NCBI Taxonomy" id="34015"/>
    <lineage>
        <taxon>Bacteria</taxon>
        <taxon>Pseudomonadati</taxon>
        <taxon>Pseudomonadota</taxon>
        <taxon>Alphaproteobacteria</taxon>
        <taxon>Sphingomonadales</taxon>
        <taxon>Sphingomonadaceae</taxon>
        <taxon>Blastomonas</taxon>
    </lineage>
</organism>
<dbReference type="AlphaFoldDB" id="A0A2V3VCJ2"/>
<evidence type="ECO:0000313" key="2">
    <source>
        <dbReference type="EMBL" id="PXW77785.1"/>
    </source>
</evidence>
<proteinExistence type="predicted"/>
<feature type="region of interest" description="Disordered" evidence="1">
    <location>
        <begin position="1"/>
        <end position="31"/>
    </location>
</feature>
<gene>
    <name evidence="2" type="ORF">C7451_104281</name>
</gene>
<reference evidence="2 3" key="1">
    <citation type="submission" date="2018-05" db="EMBL/GenBank/DDBJ databases">
        <title>Genomic Encyclopedia of Type Strains, Phase IV (KMG-IV): sequencing the most valuable type-strain genomes for metagenomic binning, comparative biology and taxonomic classification.</title>
        <authorList>
            <person name="Goeker M."/>
        </authorList>
    </citation>
    <scope>NUCLEOTIDE SEQUENCE [LARGE SCALE GENOMIC DNA]</scope>
    <source>
        <strain evidence="2 3">DSM 3183</strain>
    </source>
</reference>
<comment type="caution">
    <text evidence="2">The sequence shown here is derived from an EMBL/GenBank/DDBJ whole genome shotgun (WGS) entry which is preliminary data.</text>
</comment>
<evidence type="ECO:0000313" key="3">
    <source>
        <dbReference type="Proteomes" id="UP000248014"/>
    </source>
</evidence>
<name>A0A2V3VCJ2_9SPHN</name>
<dbReference type="OrthoDB" id="8163745at2"/>
<protein>
    <submittedName>
        <fullName evidence="2">Uncharacterized protein</fullName>
    </submittedName>
</protein>
<dbReference type="EMBL" id="QJJM01000004">
    <property type="protein sequence ID" value="PXW77785.1"/>
    <property type="molecule type" value="Genomic_DNA"/>
</dbReference>
<sequence length="59" mass="6012">MTMNAPEVDGGANDVVAQSAEQENHAARRAWSKPTLNEVDIASVTMAGGPGVSDSGILS</sequence>
<dbReference type="Proteomes" id="UP000248014">
    <property type="component" value="Unassembled WGS sequence"/>
</dbReference>